<dbReference type="GeneID" id="115826105"/>
<evidence type="ECO:0000256" key="4">
    <source>
        <dbReference type="ARBA" id="ARBA00022692"/>
    </source>
</evidence>
<dbReference type="InterPro" id="IPR018108">
    <property type="entry name" value="MCP_transmembrane"/>
</dbReference>
<evidence type="ECO:0000256" key="10">
    <source>
        <dbReference type="ARBA" id="ARBA00023004"/>
    </source>
</evidence>
<keyword evidence="10" id="KW-0408">Iron</keyword>
<dbReference type="InterPro" id="IPR023395">
    <property type="entry name" value="MCP_dom_sf"/>
</dbReference>
<keyword evidence="9" id="KW-1133">Transmembrane helix</keyword>
<protein>
    <recommendedName>
        <fullName evidence="17">Mitochondrial glutathione transporter SLC25A39</fullName>
    </recommendedName>
    <alternativeName>
        <fullName evidence="16">Solute carrier family 25 member 39</fullName>
    </alternativeName>
</protein>
<accession>A0A6J2WN04</accession>
<gene>
    <name evidence="21" type="primary">slc25a39</name>
</gene>
<keyword evidence="12" id="KW-0496">Mitochondrion</keyword>
<keyword evidence="11" id="KW-0411">Iron-sulfur</keyword>
<reference evidence="21" key="1">
    <citation type="submission" date="2025-08" db="UniProtKB">
        <authorList>
            <consortium name="RefSeq"/>
        </authorList>
    </citation>
    <scope>IDENTIFICATION</scope>
</reference>
<keyword evidence="14 18" id="KW-0472">Membrane</keyword>
<evidence type="ECO:0000256" key="2">
    <source>
        <dbReference type="ARBA" id="ARBA00006375"/>
    </source>
</evidence>
<keyword evidence="7" id="KW-0677">Repeat</keyword>
<keyword evidence="8" id="KW-0999">Mitochondrion inner membrane</keyword>
<evidence type="ECO:0000256" key="6">
    <source>
        <dbReference type="ARBA" id="ARBA00022723"/>
    </source>
</evidence>
<dbReference type="SUPFAM" id="SSF103506">
    <property type="entry name" value="Mitochondrial carrier"/>
    <property type="match status" value="1"/>
</dbReference>
<evidence type="ECO:0000256" key="15">
    <source>
        <dbReference type="ARBA" id="ARBA00036017"/>
    </source>
</evidence>
<dbReference type="CTD" id="51629"/>
<comment type="similarity">
    <text evidence="2 19">Belongs to the mitochondrial carrier (TC 2.A.29) family.</text>
</comment>
<dbReference type="GO" id="GO:0005743">
    <property type="term" value="C:mitochondrial inner membrane"/>
    <property type="evidence" value="ECO:0007669"/>
    <property type="project" value="UniProtKB-SubCell"/>
</dbReference>
<evidence type="ECO:0000256" key="14">
    <source>
        <dbReference type="ARBA" id="ARBA00023136"/>
    </source>
</evidence>
<keyword evidence="5" id="KW-0001">2Fe-2S</keyword>
<evidence type="ECO:0000256" key="9">
    <source>
        <dbReference type="ARBA" id="ARBA00022989"/>
    </source>
</evidence>
<dbReference type="AlphaFoldDB" id="A0A6J2WN04"/>
<comment type="catalytic activity">
    <reaction evidence="15">
        <text>glutathione(in) = glutathione(out)</text>
        <dbReference type="Rhea" id="RHEA:74819"/>
        <dbReference type="ChEBI" id="CHEBI:57925"/>
    </reaction>
</comment>
<evidence type="ECO:0000256" key="16">
    <source>
        <dbReference type="ARBA" id="ARBA00041895"/>
    </source>
</evidence>
<dbReference type="Pfam" id="PF00153">
    <property type="entry name" value="Mito_carr"/>
    <property type="match status" value="2"/>
</dbReference>
<evidence type="ECO:0000256" key="1">
    <source>
        <dbReference type="ARBA" id="ARBA00004448"/>
    </source>
</evidence>
<dbReference type="GO" id="GO:0006783">
    <property type="term" value="P:heme biosynthetic process"/>
    <property type="evidence" value="ECO:0007669"/>
    <property type="project" value="UniProtKB-KW"/>
</dbReference>
<dbReference type="PANTHER" id="PTHR45760">
    <property type="entry name" value="FI19922P1-RELATED"/>
    <property type="match status" value="1"/>
</dbReference>
<feature type="repeat" description="Solcar" evidence="18">
    <location>
        <begin position="21"/>
        <end position="110"/>
    </location>
</feature>
<keyword evidence="4 18" id="KW-0812">Transmembrane</keyword>
<evidence type="ECO:0000256" key="19">
    <source>
        <dbReference type="RuleBase" id="RU000488"/>
    </source>
</evidence>
<evidence type="ECO:0000256" key="8">
    <source>
        <dbReference type="ARBA" id="ARBA00022792"/>
    </source>
</evidence>
<evidence type="ECO:0000256" key="7">
    <source>
        <dbReference type="ARBA" id="ARBA00022737"/>
    </source>
</evidence>
<keyword evidence="6" id="KW-0479">Metal-binding</keyword>
<evidence type="ECO:0000256" key="11">
    <source>
        <dbReference type="ARBA" id="ARBA00023014"/>
    </source>
</evidence>
<feature type="repeat" description="Solcar" evidence="18">
    <location>
        <begin position="124"/>
        <end position="214"/>
    </location>
</feature>
<dbReference type="InParanoid" id="A0A6J2WN04"/>
<keyword evidence="20" id="KW-1185">Reference proteome</keyword>
<dbReference type="PANTHER" id="PTHR45760:SF1">
    <property type="entry name" value="MITOCHONDRIAL GLUTATHIONE TRANSPORTER SLC25A39-RELATED"/>
    <property type="match status" value="1"/>
</dbReference>
<dbReference type="OrthoDB" id="1747031at2759"/>
<dbReference type="PROSITE" id="PS50920">
    <property type="entry name" value="SOLCAR"/>
    <property type="match status" value="2"/>
</dbReference>
<dbReference type="InterPro" id="IPR045315">
    <property type="entry name" value="Mtm1-like"/>
</dbReference>
<keyword evidence="3 19" id="KW-0813">Transport</keyword>
<dbReference type="RefSeq" id="XP_030645643.1">
    <property type="nucleotide sequence ID" value="XM_030789783.1"/>
</dbReference>
<dbReference type="GO" id="GO:1990542">
    <property type="term" value="P:mitochondrial transmembrane transport"/>
    <property type="evidence" value="ECO:0007669"/>
    <property type="project" value="InterPro"/>
</dbReference>
<evidence type="ECO:0000313" key="21">
    <source>
        <dbReference type="RefSeq" id="XP_030645643.1"/>
    </source>
</evidence>
<proteinExistence type="inferred from homology"/>
<evidence type="ECO:0000256" key="17">
    <source>
        <dbReference type="ARBA" id="ARBA00044796"/>
    </source>
</evidence>
<organism evidence="20 21">
    <name type="scientific">Chanos chanos</name>
    <name type="common">Milkfish</name>
    <name type="synonym">Mugil chanos</name>
    <dbReference type="NCBI Taxonomy" id="29144"/>
    <lineage>
        <taxon>Eukaryota</taxon>
        <taxon>Metazoa</taxon>
        <taxon>Chordata</taxon>
        <taxon>Craniata</taxon>
        <taxon>Vertebrata</taxon>
        <taxon>Euteleostomi</taxon>
        <taxon>Actinopterygii</taxon>
        <taxon>Neopterygii</taxon>
        <taxon>Teleostei</taxon>
        <taxon>Ostariophysi</taxon>
        <taxon>Gonorynchiformes</taxon>
        <taxon>Chanidae</taxon>
        <taxon>Chanos</taxon>
    </lineage>
</organism>
<dbReference type="GO" id="GO:0051537">
    <property type="term" value="F:2 iron, 2 sulfur cluster binding"/>
    <property type="evidence" value="ECO:0007669"/>
    <property type="project" value="UniProtKB-KW"/>
</dbReference>
<dbReference type="Gene3D" id="1.50.40.10">
    <property type="entry name" value="Mitochondrial carrier domain"/>
    <property type="match status" value="1"/>
</dbReference>
<sequence>MRVRDNRLVAHWILRVLTCNSSVEMLGIAGLTLPEPRWALGAVTVISPLELVCTKLQSLQLSHRELSVWMGPVVAKDGWLSLGRDWGPTVLRDVPLSALYWFNYEQVKRELCEEWGMMHGSFAVNFTSGAFSGMVSSVLTLNRMFDLLIFIFYLVKSYPAEVTVKKPPSTWLIMRTVWAELGYRGLFSGFLPRVIKVPPACAVMISTYEFGKKFFQTLNLAQEQHRC</sequence>
<name>A0A6J2WN04_CHACN</name>
<dbReference type="Proteomes" id="UP000504632">
    <property type="component" value="Chromosome 13"/>
</dbReference>
<evidence type="ECO:0000256" key="3">
    <source>
        <dbReference type="ARBA" id="ARBA00022448"/>
    </source>
</evidence>
<comment type="subcellular location">
    <subcellularLocation>
        <location evidence="1">Mitochondrion inner membrane</location>
        <topology evidence="1">Multi-pass membrane protein</topology>
    </subcellularLocation>
</comment>
<evidence type="ECO:0000256" key="5">
    <source>
        <dbReference type="ARBA" id="ARBA00022714"/>
    </source>
</evidence>
<dbReference type="GO" id="GO:0046872">
    <property type="term" value="F:metal ion binding"/>
    <property type="evidence" value="ECO:0007669"/>
    <property type="project" value="UniProtKB-KW"/>
</dbReference>
<evidence type="ECO:0000256" key="12">
    <source>
        <dbReference type="ARBA" id="ARBA00023128"/>
    </source>
</evidence>
<keyword evidence="13" id="KW-0350">Heme biosynthesis</keyword>
<evidence type="ECO:0000256" key="18">
    <source>
        <dbReference type="PROSITE-ProRule" id="PRU00282"/>
    </source>
</evidence>
<evidence type="ECO:0000256" key="13">
    <source>
        <dbReference type="ARBA" id="ARBA00023133"/>
    </source>
</evidence>
<evidence type="ECO:0000313" key="20">
    <source>
        <dbReference type="Proteomes" id="UP000504632"/>
    </source>
</evidence>